<keyword evidence="4" id="KW-0645">Protease</keyword>
<comment type="catalytic activity">
    <reaction evidence="1">
        <text>Thiol-dependent hydrolysis of ester, thioester, amide, peptide and isopeptide bonds formed by the C-terminal Gly of ubiquitin (a 76-residue protein attached to proteins as an intracellular targeting signal).</text>
        <dbReference type="EC" id="3.4.19.12"/>
    </reaction>
</comment>
<keyword evidence="7" id="KW-0788">Thiol protease</keyword>
<keyword evidence="11" id="KW-1185">Reference proteome</keyword>
<proteinExistence type="inferred from homology"/>
<keyword evidence="8" id="KW-0472">Membrane</keyword>
<dbReference type="InterPro" id="IPR038765">
    <property type="entry name" value="Papain-like_cys_pep_sf"/>
</dbReference>
<evidence type="ECO:0000256" key="2">
    <source>
        <dbReference type="ARBA" id="ARBA00009085"/>
    </source>
</evidence>
<dbReference type="InterPro" id="IPR028889">
    <property type="entry name" value="USP"/>
</dbReference>
<dbReference type="GO" id="GO:0005829">
    <property type="term" value="C:cytosol"/>
    <property type="evidence" value="ECO:0007669"/>
    <property type="project" value="TreeGrafter"/>
</dbReference>
<dbReference type="Gene3D" id="3.90.70.10">
    <property type="entry name" value="Cysteine proteinases"/>
    <property type="match status" value="1"/>
</dbReference>
<keyword evidence="5" id="KW-0833">Ubl conjugation pathway</keyword>
<evidence type="ECO:0000256" key="6">
    <source>
        <dbReference type="ARBA" id="ARBA00022801"/>
    </source>
</evidence>
<dbReference type="GO" id="GO:0004843">
    <property type="term" value="F:cysteine-type deubiquitinase activity"/>
    <property type="evidence" value="ECO:0007669"/>
    <property type="project" value="UniProtKB-EC"/>
</dbReference>
<evidence type="ECO:0000313" key="11">
    <source>
        <dbReference type="Proteomes" id="UP000054359"/>
    </source>
</evidence>
<evidence type="ECO:0000256" key="8">
    <source>
        <dbReference type="SAM" id="Phobius"/>
    </source>
</evidence>
<organism evidence="10 11">
    <name type="scientific">Stegodyphus mimosarum</name>
    <name type="common">African social velvet spider</name>
    <dbReference type="NCBI Taxonomy" id="407821"/>
    <lineage>
        <taxon>Eukaryota</taxon>
        <taxon>Metazoa</taxon>
        <taxon>Ecdysozoa</taxon>
        <taxon>Arthropoda</taxon>
        <taxon>Chelicerata</taxon>
        <taxon>Arachnida</taxon>
        <taxon>Araneae</taxon>
        <taxon>Araneomorphae</taxon>
        <taxon>Entelegynae</taxon>
        <taxon>Eresoidea</taxon>
        <taxon>Eresidae</taxon>
        <taxon>Stegodyphus</taxon>
    </lineage>
</organism>
<dbReference type="SUPFAM" id="SSF54001">
    <property type="entry name" value="Cysteine proteinases"/>
    <property type="match status" value="1"/>
</dbReference>
<dbReference type="EC" id="3.4.19.12" evidence="3"/>
<dbReference type="PROSITE" id="PS50235">
    <property type="entry name" value="USP_3"/>
    <property type="match status" value="1"/>
</dbReference>
<protein>
    <recommendedName>
        <fullName evidence="3">ubiquitinyl hydrolase 1</fullName>
        <ecNumber evidence="3">3.4.19.12</ecNumber>
    </recommendedName>
</protein>
<evidence type="ECO:0000259" key="9">
    <source>
        <dbReference type="PROSITE" id="PS50235"/>
    </source>
</evidence>
<dbReference type="InterPro" id="IPR018200">
    <property type="entry name" value="USP_CS"/>
</dbReference>
<evidence type="ECO:0000256" key="7">
    <source>
        <dbReference type="ARBA" id="ARBA00022807"/>
    </source>
</evidence>
<dbReference type="OMA" id="GAYVFWG"/>
<dbReference type="OrthoDB" id="2248014at2759"/>
<sequence length="398" mass="43572">MNGINFWVYIGVAAIAIAGTYILWGPSTRPKRKKKGFIPGLQNLGNSCFLNAVLQALASCPSCISWLQDIVASADESVLNENYALIKTLLSVLTALNGTDDMCSGESVINVLRSHRWCISNDEQDAHELFHVLTTTIEEELTSPSPVLSLLDASKLEDLSGENTAAEVKKSFISSKKVSPMKIASPLRGLLVSELKCTSCKSKFPASYDTFDSISLTIPTSQWGQLTLQDLLLKFISCEFVQDVTCEVCPKVMDEGSAKPKTVFCKQLSFGKLPKILAIHIQRTMWLKNGIAVKCYDYVAFPAILVMDHFVHSHMNKNKQLGATYTRLRLTGGNSSKCDQQNNLTQNSSAILNSASPPGTHTAMNKSCVSMKDDSFCSYNYVYLLQAVIVHLGDTSSG</sequence>
<evidence type="ECO:0000256" key="5">
    <source>
        <dbReference type="ARBA" id="ARBA00022786"/>
    </source>
</evidence>
<dbReference type="Pfam" id="PF00443">
    <property type="entry name" value="UCH"/>
    <property type="match status" value="1"/>
</dbReference>
<dbReference type="AlphaFoldDB" id="A0A087T7V4"/>
<feature type="non-terminal residue" evidence="10">
    <location>
        <position position="398"/>
    </location>
</feature>
<comment type="similarity">
    <text evidence="2">Belongs to the peptidase C19 family.</text>
</comment>
<keyword evidence="6 10" id="KW-0378">Hydrolase</keyword>
<evidence type="ECO:0000313" key="10">
    <source>
        <dbReference type="EMBL" id="KFM61193.1"/>
    </source>
</evidence>
<feature type="transmembrane region" description="Helical" evidence="8">
    <location>
        <begin position="6"/>
        <end position="24"/>
    </location>
</feature>
<evidence type="ECO:0000256" key="4">
    <source>
        <dbReference type="ARBA" id="ARBA00022670"/>
    </source>
</evidence>
<dbReference type="STRING" id="407821.A0A087T7V4"/>
<keyword evidence="8" id="KW-0812">Transmembrane</keyword>
<reference evidence="10 11" key="1">
    <citation type="submission" date="2013-11" db="EMBL/GenBank/DDBJ databases">
        <title>Genome sequencing of Stegodyphus mimosarum.</title>
        <authorList>
            <person name="Bechsgaard J."/>
        </authorList>
    </citation>
    <scope>NUCLEOTIDE SEQUENCE [LARGE SCALE GENOMIC DNA]</scope>
</reference>
<dbReference type="InterPro" id="IPR050164">
    <property type="entry name" value="Peptidase_C19"/>
</dbReference>
<name>A0A087T7V4_STEMI</name>
<gene>
    <name evidence="10" type="ORF">X975_03146</name>
</gene>
<evidence type="ECO:0000256" key="1">
    <source>
        <dbReference type="ARBA" id="ARBA00000707"/>
    </source>
</evidence>
<dbReference type="PANTHER" id="PTHR24006">
    <property type="entry name" value="UBIQUITIN CARBOXYL-TERMINAL HYDROLASE"/>
    <property type="match status" value="1"/>
</dbReference>
<feature type="domain" description="USP" evidence="9">
    <location>
        <begin position="39"/>
        <end position="398"/>
    </location>
</feature>
<accession>A0A087T7V4</accession>
<dbReference type="PROSITE" id="PS00972">
    <property type="entry name" value="USP_1"/>
    <property type="match status" value="1"/>
</dbReference>
<dbReference type="GO" id="GO:0006508">
    <property type="term" value="P:proteolysis"/>
    <property type="evidence" value="ECO:0007669"/>
    <property type="project" value="UniProtKB-KW"/>
</dbReference>
<dbReference type="InterPro" id="IPR001394">
    <property type="entry name" value="Peptidase_C19_UCH"/>
</dbReference>
<dbReference type="Proteomes" id="UP000054359">
    <property type="component" value="Unassembled WGS sequence"/>
</dbReference>
<evidence type="ECO:0000256" key="3">
    <source>
        <dbReference type="ARBA" id="ARBA00012759"/>
    </source>
</evidence>
<dbReference type="PANTHER" id="PTHR24006:SF888">
    <property type="entry name" value="UBIQUITIN CARBOXYL-TERMINAL HYDROLASE 30"/>
    <property type="match status" value="1"/>
</dbReference>
<dbReference type="EMBL" id="KK113854">
    <property type="protein sequence ID" value="KFM61193.1"/>
    <property type="molecule type" value="Genomic_DNA"/>
</dbReference>
<dbReference type="GO" id="GO:0005634">
    <property type="term" value="C:nucleus"/>
    <property type="evidence" value="ECO:0007669"/>
    <property type="project" value="TreeGrafter"/>
</dbReference>
<keyword evidence="8" id="KW-1133">Transmembrane helix</keyword>
<dbReference type="GO" id="GO:0016579">
    <property type="term" value="P:protein deubiquitination"/>
    <property type="evidence" value="ECO:0007669"/>
    <property type="project" value="InterPro"/>
</dbReference>